<gene>
    <name evidence="6" type="ORF">PEVE_00006818</name>
</gene>
<evidence type="ECO:0000256" key="3">
    <source>
        <dbReference type="ARBA" id="ARBA00022843"/>
    </source>
</evidence>
<keyword evidence="3" id="KW-0832">Ubl conjugation</keyword>
<dbReference type="PANTHER" id="PTHR21446:SF12">
    <property type="entry name" value="POTASSIUM CHANNEL TETRAMERIZATION DOMAIN CONTAINING 1"/>
    <property type="match status" value="1"/>
</dbReference>
<dbReference type="Proteomes" id="UP001159427">
    <property type="component" value="Unassembled WGS sequence"/>
</dbReference>
<feature type="chain" id="PRO_5047279799" description="ZMYM2-like/QRICH1 C-terminal domain-containing protein" evidence="4">
    <location>
        <begin position="19"/>
        <end position="211"/>
    </location>
</feature>
<name>A0ABN8QRF6_9CNID</name>
<reference evidence="6 7" key="1">
    <citation type="submission" date="2022-05" db="EMBL/GenBank/DDBJ databases">
        <authorList>
            <consortium name="Genoscope - CEA"/>
            <person name="William W."/>
        </authorList>
    </citation>
    <scope>NUCLEOTIDE SEQUENCE [LARGE SCALE GENOMIC DNA]</scope>
</reference>
<comment type="caution">
    <text evidence="6">The sequence shown here is derived from an EMBL/GenBank/DDBJ whole genome shotgun (WGS) entry which is preliminary data.</text>
</comment>
<protein>
    <recommendedName>
        <fullName evidence="5">ZMYM2-like/QRICH1 C-terminal domain-containing protein</fullName>
    </recommendedName>
</protein>
<evidence type="ECO:0000256" key="1">
    <source>
        <dbReference type="ARBA" id="ARBA00022499"/>
    </source>
</evidence>
<keyword evidence="4" id="KW-0732">Signal</keyword>
<dbReference type="Pfam" id="PF12012">
    <property type="entry name" value="DUF3504"/>
    <property type="match status" value="1"/>
</dbReference>
<feature type="domain" description="ZMYM2-like/QRICH1 C-terminal" evidence="5">
    <location>
        <begin position="127"/>
        <end position="195"/>
    </location>
</feature>
<feature type="signal peptide" evidence="4">
    <location>
        <begin position="1"/>
        <end position="18"/>
    </location>
</feature>
<evidence type="ECO:0000313" key="6">
    <source>
        <dbReference type="EMBL" id="CAH3169337.1"/>
    </source>
</evidence>
<proteinExistence type="predicted"/>
<sequence length="211" mass="24358">MPFFCFSLNSYLDLLVLAVNCGQDKEGRFEINAEKDVVELIVQSVPKNTKEKAMGAFRLYERYALWKETSIVGDILEVYSDRDTMPEEDVNEVLSQFIGEVRKDDGARYPGKTLGELFSSFQKKLCPRSCKAYANVECHERCVVRIVETSIERCPKGYLDNAFYLKPLQKQESKNFWFSTVPLGHNKLNCMVKTMMALTRMKGYFTNHSLR</sequence>
<keyword evidence="2" id="KW-0597">Phosphoprotein</keyword>
<accession>A0ABN8QRF6</accession>
<dbReference type="InterPro" id="IPR021893">
    <property type="entry name" value="ZMYM2-like_C"/>
</dbReference>
<evidence type="ECO:0000256" key="2">
    <source>
        <dbReference type="ARBA" id="ARBA00022553"/>
    </source>
</evidence>
<keyword evidence="1" id="KW-1017">Isopeptide bond</keyword>
<evidence type="ECO:0000259" key="5">
    <source>
        <dbReference type="Pfam" id="PF12012"/>
    </source>
</evidence>
<dbReference type="PANTHER" id="PTHR21446">
    <property type="entry name" value="DUF3504 DOMAIN-CONTAINING PROTEIN"/>
    <property type="match status" value="1"/>
</dbReference>
<feature type="non-terminal residue" evidence="6">
    <location>
        <position position="211"/>
    </location>
</feature>
<evidence type="ECO:0000313" key="7">
    <source>
        <dbReference type="Proteomes" id="UP001159427"/>
    </source>
</evidence>
<dbReference type="EMBL" id="CALNXI010001449">
    <property type="protein sequence ID" value="CAH3169337.1"/>
    <property type="molecule type" value="Genomic_DNA"/>
</dbReference>
<dbReference type="InterPro" id="IPR052787">
    <property type="entry name" value="MAVS"/>
</dbReference>
<evidence type="ECO:0000256" key="4">
    <source>
        <dbReference type="SAM" id="SignalP"/>
    </source>
</evidence>
<keyword evidence="7" id="KW-1185">Reference proteome</keyword>
<organism evidence="6 7">
    <name type="scientific">Porites evermanni</name>
    <dbReference type="NCBI Taxonomy" id="104178"/>
    <lineage>
        <taxon>Eukaryota</taxon>
        <taxon>Metazoa</taxon>
        <taxon>Cnidaria</taxon>
        <taxon>Anthozoa</taxon>
        <taxon>Hexacorallia</taxon>
        <taxon>Scleractinia</taxon>
        <taxon>Fungiina</taxon>
        <taxon>Poritidae</taxon>
        <taxon>Porites</taxon>
    </lineage>
</organism>